<sequence>MNSTYSNPCIRCGKQRVVGKIWKEKVGYSVVTTTESACPDIECQKIVDKSNKDRKDRYQASKLKRKLGFNHNKKYKKPKRS</sequence>
<protein>
    <submittedName>
        <fullName evidence="2">Uncharacterized protein</fullName>
    </submittedName>
</protein>
<feature type="compositionally biased region" description="Basic residues" evidence="1">
    <location>
        <begin position="62"/>
        <end position="81"/>
    </location>
</feature>
<name>A0A2G9Y647_9BACT</name>
<organism evidence="2 3">
    <name type="scientific">Candidatus Roizmanbacteria bacterium CG23_combo_of_CG06-09_8_20_14_all_35_49</name>
    <dbReference type="NCBI Taxonomy" id="1974863"/>
    <lineage>
        <taxon>Bacteria</taxon>
        <taxon>Candidatus Roizmaniibacteriota</taxon>
    </lineage>
</organism>
<gene>
    <name evidence="2" type="ORF">COX47_03755</name>
</gene>
<dbReference type="AlphaFoldDB" id="A0A2G9Y647"/>
<evidence type="ECO:0000313" key="3">
    <source>
        <dbReference type="Proteomes" id="UP000231025"/>
    </source>
</evidence>
<evidence type="ECO:0000256" key="1">
    <source>
        <dbReference type="SAM" id="MobiDB-lite"/>
    </source>
</evidence>
<accession>A0A2G9Y647</accession>
<evidence type="ECO:0000313" key="2">
    <source>
        <dbReference type="EMBL" id="PIP14712.1"/>
    </source>
</evidence>
<feature type="region of interest" description="Disordered" evidence="1">
    <location>
        <begin position="51"/>
        <end position="81"/>
    </location>
</feature>
<proteinExistence type="predicted"/>
<comment type="caution">
    <text evidence="2">The sequence shown here is derived from an EMBL/GenBank/DDBJ whole genome shotgun (WGS) entry which is preliminary data.</text>
</comment>
<dbReference type="Proteomes" id="UP000231025">
    <property type="component" value="Unassembled WGS sequence"/>
</dbReference>
<reference evidence="2 3" key="1">
    <citation type="submission" date="2017-09" db="EMBL/GenBank/DDBJ databases">
        <title>Depth-based differentiation of microbial function through sediment-hosted aquifers and enrichment of novel symbionts in the deep terrestrial subsurface.</title>
        <authorList>
            <person name="Probst A.J."/>
            <person name="Ladd B."/>
            <person name="Jarett J.K."/>
            <person name="Geller-Mcgrath D.E."/>
            <person name="Sieber C.M."/>
            <person name="Emerson J.B."/>
            <person name="Anantharaman K."/>
            <person name="Thomas B.C."/>
            <person name="Malmstrom R."/>
            <person name="Stieglmeier M."/>
            <person name="Klingl A."/>
            <person name="Woyke T."/>
            <person name="Ryan C.M."/>
            <person name="Banfield J.F."/>
        </authorList>
    </citation>
    <scope>NUCLEOTIDE SEQUENCE [LARGE SCALE GENOMIC DNA]</scope>
    <source>
        <strain evidence="2">CG23_combo_of_CG06-09_8_20_14_all_35_49</strain>
    </source>
</reference>
<dbReference type="EMBL" id="PCRE01000051">
    <property type="protein sequence ID" value="PIP14712.1"/>
    <property type="molecule type" value="Genomic_DNA"/>
</dbReference>